<reference evidence="1" key="1">
    <citation type="submission" date="2022-01" db="EMBL/GenBank/DDBJ databases">
        <authorList>
            <person name="Braso-Vives M."/>
        </authorList>
    </citation>
    <scope>NUCLEOTIDE SEQUENCE</scope>
</reference>
<dbReference type="AlphaFoldDB" id="A0A8K0E924"/>
<dbReference type="Proteomes" id="UP000838412">
    <property type="component" value="Chromosome 14"/>
</dbReference>
<dbReference type="PANTHER" id="PTHR47027:SF27">
    <property type="entry name" value="REVERSE TRANSCRIPTASE DOMAIN-CONTAINING PROTEIN"/>
    <property type="match status" value="1"/>
</dbReference>
<organism evidence="1 2">
    <name type="scientific">Branchiostoma lanceolatum</name>
    <name type="common">Common lancelet</name>
    <name type="synonym">Amphioxus lanceolatum</name>
    <dbReference type="NCBI Taxonomy" id="7740"/>
    <lineage>
        <taxon>Eukaryota</taxon>
        <taxon>Metazoa</taxon>
        <taxon>Chordata</taxon>
        <taxon>Cephalochordata</taxon>
        <taxon>Leptocardii</taxon>
        <taxon>Amphioxiformes</taxon>
        <taxon>Branchiostomatidae</taxon>
        <taxon>Branchiostoma</taxon>
    </lineage>
</organism>
<sequence length="102" mass="11789">MVGLHMNAGKTKFMAYNQQVPVCLRTHEGTALEKVEDFRYLGFHIESTSKDINSRKAAAWRACNKLEKIWKSDLPRKLKIRLFLSTVESVLLYSCEAWMVIP</sequence>
<dbReference type="EMBL" id="OV696699">
    <property type="protein sequence ID" value="CAH1244381.1"/>
    <property type="molecule type" value="Genomic_DNA"/>
</dbReference>
<name>A0A8K0E924_BRALA</name>
<dbReference type="PANTHER" id="PTHR47027">
    <property type="entry name" value="REVERSE TRANSCRIPTASE DOMAIN-CONTAINING PROTEIN"/>
    <property type="match status" value="1"/>
</dbReference>
<evidence type="ECO:0000313" key="1">
    <source>
        <dbReference type="EMBL" id="CAH1244381.1"/>
    </source>
</evidence>
<evidence type="ECO:0000313" key="2">
    <source>
        <dbReference type="Proteomes" id="UP000838412"/>
    </source>
</evidence>
<protein>
    <submittedName>
        <fullName evidence="1">Hypp7291 protein</fullName>
    </submittedName>
</protein>
<proteinExistence type="predicted"/>
<dbReference type="OrthoDB" id="8063258at2759"/>
<keyword evidence="2" id="KW-1185">Reference proteome</keyword>
<accession>A0A8K0E924</accession>
<gene>
    <name evidence="1" type="primary">Hypp7291</name>
    <name evidence="1" type="ORF">BLAG_LOCUS7028</name>
</gene>